<dbReference type="PANTHER" id="PTHR35092">
    <property type="entry name" value="CHLORINASE MJ1651"/>
    <property type="match status" value="1"/>
</dbReference>
<dbReference type="PANTHER" id="PTHR35092:SF1">
    <property type="entry name" value="CHLORINASE MJ1651"/>
    <property type="match status" value="1"/>
</dbReference>
<evidence type="ECO:0000259" key="3">
    <source>
        <dbReference type="Pfam" id="PF01887"/>
    </source>
</evidence>
<feature type="domain" description="S-adenosyl-l-methionine hydroxide adenosyltransferase N-terminal" evidence="3">
    <location>
        <begin position="24"/>
        <end position="160"/>
    </location>
</feature>
<sequence>MMDNVWERSSVALDQLGCPPPKRIALLTDFGSGPYIGQLMLLAGVLAPGLPVVNLLDDLPSFRPDLAAYLLPGLTRGMPSGTLYLCVVDPGVGGERGALAVRCGPNWFVGPDNGLLVQIVRRCGDSALRLWRIDWRPKQSSESFHGRDLFLPIAIALTLGRLQLPCQSVPPKNILGYHDPLDCQRILYVDRYGNLMTGLGGDRRGNDGRIRAGGRMLCQARTFCDCPVGVPFWYHNAFGLIELAVNQGRADELLGLSVGDPIHWELGKVQDTPSVSA</sequence>
<keyword evidence="6" id="KW-1185">Reference proteome</keyword>
<evidence type="ECO:0000259" key="4">
    <source>
        <dbReference type="Pfam" id="PF20257"/>
    </source>
</evidence>
<evidence type="ECO:0000313" key="5">
    <source>
        <dbReference type="EMBL" id="WPL16756.1"/>
    </source>
</evidence>
<dbReference type="SUPFAM" id="SSF102522">
    <property type="entry name" value="Bacterial fluorinating enzyme, N-terminal domain"/>
    <property type="match status" value="1"/>
</dbReference>
<proteinExistence type="inferred from homology"/>
<dbReference type="Proteomes" id="UP001432180">
    <property type="component" value="Chromosome"/>
</dbReference>
<protein>
    <submittedName>
        <fullName evidence="5">S-adenosyl-l-methionine hydroxide adenosyltransferase</fullName>
    </submittedName>
</protein>
<accession>A0ABZ0S919</accession>
<dbReference type="InterPro" id="IPR023227">
    <property type="entry name" value="SAM_OH_AdoTrfase_C_sf"/>
</dbReference>
<evidence type="ECO:0000256" key="2">
    <source>
        <dbReference type="ARBA" id="ARBA00024035"/>
    </source>
</evidence>
<dbReference type="Pfam" id="PF01887">
    <property type="entry name" value="SAM_HAT_N"/>
    <property type="match status" value="1"/>
</dbReference>
<name>A0ABZ0S919_9GAMM</name>
<dbReference type="EMBL" id="CP121472">
    <property type="protein sequence ID" value="WPL16756.1"/>
    <property type="molecule type" value="Genomic_DNA"/>
</dbReference>
<dbReference type="SUPFAM" id="SSF101852">
    <property type="entry name" value="Bacterial fluorinating enzyme, C-terminal domain"/>
    <property type="match status" value="1"/>
</dbReference>
<dbReference type="Pfam" id="PF20257">
    <property type="entry name" value="SAM_HAT_C"/>
    <property type="match status" value="1"/>
</dbReference>
<dbReference type="InterPro" id="IPR002747">
    <property type="entry name" value="SAM_OH_AdoTrfase"/>
</dbReference>
<dbReference type="Gene3D" id="3.40.50.10790">
    <property type="entry name" value="S-adenosyl-l-methionine hydroxide adenosyltransferase, N-terminal"/>
    <property type="match status" value="1"/>
</dbReference>
<dbReference type="Gene3D" id="2.40.30.90">
    <property type="entry name" value="Bacterial fluorinating enzyme like"/>
    <property type="match status" value="1"/>
</dbReference>
<dbReference type="InterPro" id="IPR046470">
    <property type="entry name" value="SAM_HAT_C"/>
</dbReference>
<gene>
    <name evidence="5" type="ORF">Thiowin_01730</name>
</gene>
<reference evidence="5 6" key="1">
    <citation type="journal article" date="2023" name="Microorganisms">
        <title>Thiorhodovibrio frisius and Trv. litoralis spp. nov., Two Novel Members from a Clade of Fastidious Purple Sulfur Bacteria That Exhibit Unique Red-Shifted Light-Harvesting Capabilities.</title>
        <authorList>
            <person name="Methner A."/>
            <person name="Kuzyk S.B."/>
            <person name="Petersen J."/>
            <person name="Bauer S."/>
            <person name="Brinkmann H."/>
            <person name="Sichau K."/>
            <person name="Wanner G."/>
            <person name="Wolf J."/>
            <person name="Neumann-Schaal M."/>
            <person name="Henke P."/>
            <person name="Tank M."/>
            <person name="Sproer C."/>
            <person name="Bunk B."/>
            <person name="Overmann J."/>
        </authorList>
    </citation>
    <scope>NUCLEOTIDE SEQUENCE [LARGE SCALE GENOMIC DNA]</scope>
    <source>
        <strain evidence="5 6">DSM 6702</strain>
    </source>
</reference>
<keyword evidence="1" id="KW-0949">S-adenosyl-L-methionine</keyword>
<comment type="similarity">
    <text evidence="2">Belongs to the SAM hydrolase / SAM-dependent halogenase family.</text>
</comment>
<organism evidence="5 6">
    <name type="scientific">Thiorhodovibrio winogradskyi</name>
    <dbReference type="NCBI Taxonomy" id="77007"/>
    <lineage>
        <taxon>Bacteria</taxon>
        <taxon>Pseudomonadati</taxon>
        <taxon>Pseudomonadota</taxon>
        <taxon>Gammaproteobacteria</taxon>
        <taxon>Chromatiales</taxon>
        <taxon>Chromatiaceae</taxon>
        <taxon>Thiorhodovibrio</taxon>
    </lineage>
</organism>
<feature type="domain" description="S-adenosyl-l-methionine hydroxide adenosyltransferase C-terminal" evidence="4">
    <location>
        <begin position="185"/>
        <end position="262"/>
    </location>
</feature>
<dbReference type="InterPro" id="IPR023228">
    <property type="entry name" value="SAM_OH_AdoTrfase_N_sf"/>
</dbReference>
<evidence type="ECO:0000256" key="1">
    <source>
        <dbReference type="ARBA" id="ARBA00022691"/>
    </source>
</evidence>
<dbReference type="InterPro" id="IPR046469">
    <property type="entry name" value="SAM_HAT_N"/>
</dbReference>
<evidence type="ECO:0000313" key="6">
    <source>
        <dbReference type="Proteomes" id="UP001432180"/>
    </source>
</evidence>
<dbReference type="PIRSF" id="PIRSF006779">
    <property type="entry name" value="UCP006779"/>
    <property type="match status" value="1"/>
</dbReference>